<keyword evidence="2" id="KW-1185">Reference proteome</keyword>
<evidence type="ECO:0000313" key="2">
    <source>
        <dbReference type="Proteomes" id="UP001243375"/>
    </source>
</evidence>
<comment type="caution">
    <text evidence="1">The sequence shown here is derived from an EMBL/GenBank/DDBJ whole genome shotgun (WGS) entry which is preliminary data.</text>
</comment>
<name>A0ACC2X9J6_9TREE</name>
<gene>
    <name evidence="1" type="ORF">QFC22_002941</name>
</gene>
<accession>A0ACC2X9J6</accession>
<dbReference type="EMBL" id="JASBWU010000007">
    <property type="protein sequence ID" value="KAJ9120044.1"/>
    <property type="molecule type" value="Genomic_DNA"/>
</dbReference>
<organism evidence="1 2">
    <name type="scientific">Naganishia vaughanmartiniae</name>
    <dbReference type="NCBI Taxonomy" id="1424756"/>
    <lineage>
        <taxon>Eukaryota</taxon>
        <taxon>Fungi</taxon>
        <taxon>Dikarya</taxon>
        <taxon>Basidiomycota</taxon>
        <taxon>Agaricomycotina</taxon>
        <taxon>Tremellomycetes</taxon>
        <taxon>Filobasidiales</taxon>
        <taxon>Filobasidiaceae</taxon>
        <taxon>Naganishia</taxon>
    </lineage>
</organism>
<sequence>MLDPKSKGVPRGCLGFYVVCRCHLRGAGVDQIPCFTNPPQTPRLVLLDHVGRDFVLMSSFASQTTLPQVKARTLKFIKQWNDQFGSDTSLGVMRELYDSLKARKVEFEGATESAGRGRGASAGAGGEDEEERRERIRREEEEELQRVLELSKQDKGGRGDGQAKEGQGSGSGSGSGSGTQAAAATSSTIAYPDPRAATATATTAPPQPYAARNPTPPPPMPTKATASRVRAIYPFTTTEKGELSFNKGDVIKVIDRMYDEWYTGAVDGRIGIFPVSYVEPMPDPTPAELANEAREEARVFAAQGMIVALQRMLDGLDPSRGDRLDDPELEELYRKTVALQPEIVGLMKKYSDQKAELEHIHIGFIKAQRQYAQMTQPQMAQPGYPGMAYPGQYPQDYAQRPGQDHRASSHGSVPGAMGLPQGHPSPQPQYGQPEAQPDQATIAAAWAQYYQQQQMAAAASGPSGPAGGASPAMNGTAPPQQSQEEREKVAAAWQAYYAAQAQYAQQMAASGYSQQQIQQMQQAQSHPQGQGQSQGHQTSGDSYSASNNAPVQSDAGSVRSLSVPSGPSESGHAQESSPYAQAQAPYGHQSRASLSMPQPQVQSYPSQQNQGAQTNYSQTSLETAAPAPPAKDQYLPTPGAPGIDMTASPQPIQSSPYPPTANAQQGQDPYAPPLQQSQSSGNYGQRPGSQNAYHTSGAPGQQSQPQTGLEAAVGNLAFR</sequence>
<protein>
    <submittedName>
        <fullName evidence="1">Uncharacterized protein</fullName>
    </submittedName>
</protein>
<evidence type="ECO:0000313" key="1">
    <source>
        <dbReference type="EMBL" id="KAJ9120044.1"/>
    </source>
</evidence>
<proteinExistence type="predicted"/>
<dbReference type="Proteomes" id="UP001243375">
    <property type="component" value="Unassembled WGS sequence"/>
</dbReference>
<reference evidence="1" key="1">
    <citation type="submission" date="2023-04" db="EMBL/GenBank/DDBJ databases">
        <title>Draft Genome sequencing of Naganishia species isolated from polar environments using Oxford Nanopore Technology.</title>
        <authorList>
            <person name="Leo P."/>
            <person name="Venkateswaran K."/>
        </authorList>
    </citation>
    <scope>NUCLEOTIDE SEQUENCE</scope>
    <source>
        <strain evidence="1">MNA-CCFEE 5425</strain>
    </source>
</reference>